<dbReference type="EMBL" id="KQ965772">
    <property type="protein sequence ID" value="KXS13975.1"/>
    <property type="molecule type" value="Genomic_DNA"/>
</dbReference>
<organism evidence="1 2">
    <name type="scientific">Gonapodya prolifera (strain JEL478)</name>
    <name type="common">Monoblepharis prolifera</name>
    <dbReference type="NCBI Taxonomy" id="1344416"/>
    <lineage>
        <taxon>Eukaryota</taxon>
        <taxon>Fungi</taxon>
        <taxon>Fungi incertae sedis</taxon>
        <taxon>Chytridiomycota</taxon>
        <taxon>Chytridiomycota incertae sedis</taxon>
        <taxon>Monoblepharidomycetes</taxon>
        <taxon>Monoblepharidales</taxon>
        <taxon>Gonapodyaceae</taxon>
        <taxon>Gonapodya</taxon>
    </lineage>
</organism>
<dbReference type="AlphaFoldDB" id="A0A139ABW9"/>
<reference evidence="1 2" key="1">
    <citation type="journal article" date="2015" name="Genome Biol. Evol.">
        <title>Phylogenomic analyses indicate that early fungi evolved digesting cell walls of algal ancestors of land plants.</title>
        <authorList>
            <person name="Chang Y."/>
            <person name="Wang S."/>
            <person name="Sekimoto S."/>
            <person name="Aerts A.L."/>
            <person name="Choi C."/>
            <person name="Clum A."/>
            <person name="LaButti K.M."/>
            <person name="Lindquist E.A."/>
            <person name="Yee Ngan C."/>
            <person name="Ohm R.A."/>
            <person name="Salamov A.A."/>
            <person name="Grigoriev I.V."/>
            <person name="Spatafora J.W."/>
            <person name="Berbee M.L."/>
        </authorList>
    </citation>
    <scope>NUCLEOTIDE SEQUENCE [LARGE SCALE GENOMIC DNA]</scope>
    <source>
        <strain evidence="1 2">JEL478</strain>
    </source>
</reference>
<keyword evidence="2" id="KW-1185">Reference proteome</keyword>
<name>A0A139ABW9_GONPJ</name>
<dbReference type="Proteomes" id="UP000070544">
    <property type="component" value="Unassembled WGS sequence"/>
</dbReference>
<protein>
    <submittedName>
        <fullName evidence="1">Uncharacterized protein</fullName>
    </submittedName>
</protein>
<gene>
    <name evidence="1" type="ORF">M427DRAFT_57981</name>
</gene>
<evidence type="ECO:0000313" key="2">
    <source>
        <dbReference type="Proteomes" id="UP000070544"/>
    </source>
</evidence>
<accession>A0A139ABW9</accession>
<proteinExistence type="predicted"/>
<evidence type="ECO:0000313" key="1">
    <source>
        <dbReference type="EMBL" id="KXS13975.1"/>
    </source>
</evidence>
<sequence length="242" mass="26169">MWFMAPSALNQPMIAGNYLVGALQTIFIHGQSAGSDSLPMQALNRAFLHDNGLAVSDPINGRTNVLRRMAGLAPLPLAPGQHQPTPSASTRVQALTLNERITAFCGGFSNCALSLRMIVLVFAAEALPEPDSPAWGSLVLFWEQFSSVVAVPQVRIVGAVGSQFMRLGEGVAQIHATGTGTVDNGPGERNVTSGRELVRRMRTFGWEMQEACRRRGKQTGWEEWYGIEMAQDSAALARLMGM</sequence>